<keyword evidence="1" id="KW-1133">Transmembrane helix</keyword>
<keyword evidence="3" id="KW-1185">Reference proteome</keyword>
<evidence type="ECO:0000313" key="2">
    <source>
        <dbReference type="EMBL" id="MCJ2543922.1"/>
    </source>
</evidence>
<comment type="caution">
    <text evidence="2">The sequence shown here is derived from an EMBL/GenBank/DDBJ whole genome shotgun (WGS) entry which is preliminary data.</text>
</comment>
<gene>
    <name evidence="2" type="ORF">JX360_13590</name>
</gene>
<evidence type="ECO:0000313" key="3">
    <source>
        <dbReference type="Proteomes" id="UP000830835"/>
    </source>
</evidence>
<organism evidence="2 3">
    <name type="scientific">Thermostichus vulcanus str. 'Rupite'</name>
    <dbReference type="NCBI Taxonomy" id="2813851"/>
    <lineage>
        <taxon>Bacteria</taxon>
        <taxon>Bacillati</taxon>
        <taxon>Cyanobacteriota</taxon>
        <taxon>Cyanophyceae</taxon>
        <taxon>Thermostichales</taxon>
        <taxon>Thermostichaceae</taxon>
        <taxon>Thermostichus</taxon>
    </lineage>
</organism>
<protein>
    <recommendedName>
        <fullName evidence="4">Phospholipase C/D domain-containing protein</fullName>
    </recommendedName>
</protein>
<sequence>MNTPTHFILTAALGRPLQQQGIHPLRFAWWWGSIAPDIPLYLLTLGGWVYYCLFLGWDPSDAFRYMFRELFFHNPFWIASHNVLHSPTVLVLGLGGAVFWKGSPWLRWFLSACLLHTLVDIPVHVTDGPLVFFPFHWSYRWRGPVSYWDPRYGGDWFFWIEVVLNGLLWLYWMGPRLRRNWRPPD</sequence>
<reference evidence="2" key="1">
    <citation type="submission" date="2021-02" db="EMBL/GenBank/DDBJ databases">
        <title>The CRISPR/cas machinery reduction and long-range gene transfer in the hot spring cyanobacterium Synechococcus.</title>
        <authorList>
            <person name="Dvorak P."/>
            <person name="Jahodarova E."/>
            <person name="Hasler P."/>
            <person name="Poulickova A."/>
        </authorList>
    </citation>
    <scope>NUCLEOTIDE SEQUENCE</scope>
    <source>
        <strain evidence="2">Rupite</strain>
    </source>
</reference>
<feature type="transmembrane region" description="Helical" evidence="1">
    <location>
        <begin position="78"/>
        <end position="100"/>
    </location>
</feature>
<keyword evidence="1" id="KW-0472">Membrane</keyword>
<feature type="transmembrane region" description="Helical" evidence="1">
    <location>
        <begin position="156"/>
        <end position="174"/>
    </location>
</feature>
<dbReference type="RefSeq" id="WP_244351952.1">
    <property type="nucleotide sequence ID" value="NZ_JAFIRA010000040.1"/>
</dbReference>
<feature type="transmembrane region" description="Helical" evidence="1">
    <location>
        <begin position="38"/>
        <end position="57"/>
    </location>
</feature>
<keyword evidence="1" id="KW-0812">Transmembrane</keyword>
<evidence type="ECO:0000256" key="1">
    <source>
        <dbReference type="SAM" id="Phobius"/>
    </source>
</evidence>
<accession>A0ABT0CDR0</accession>
<evidence type="ECO:0008006" key="4">
    <source>
        <dbReference type="Google" id="ProtNLM"/>
    </source>
</evidence>
<dbReference type="Proteomes" id="UP000830835">
    <property type="component" value="Unassembled WGS sequence"/>
</dbReference>
<proteinExistence type="predicted"/>
<dbReference type="EMBL" id="JAFIRA010000040">
    <property type="protein sequence ID" value="MCJ2543922.1"/>
    <property type="molecule type" value="Genomic_DNA"/>
</dbReference>
<name>A0ABT0CDR0_THEVL</name>